<evidence type="ECO:0000256" key="3">
    <source>
        <dbReference type="ARBA" id="ARBA00022475"/>
    </source>
</evidence>
<comment type="similarity">
    <text evidence="2 9">Belongs to the GSP I family.</text>
</comment>
<dbReference type="PANTHER" id="PTHR38779">
    <property type="entry name" value="TYPE II SECRETION SYSTEM PROTEIN I-RELATED"/>
    <property type="match status" value="1"/>
</dbReference>
<gene>
    <name evidence="11" type="ORF">FHS79_001725</name>
</gene>
<evidence type="ECO:0000256" key="9">
    <source>
        <dbReference type="RuleBase" id="RU368030"/>
    </source>
</evidence>
<evidence type="ECO:0000256" key="6">
    <source>
        <dbReference type="ARBA" id="ARBA00022692"/>
    </source>
</evidence>
<evidence type="ECO:0000256" key="7">
    <source>
        <dbReference type="ARBA" id="ARBA00022989"/>
    </source>
</evidence>
<keyword evidence="7" id="KW-1133">Transmembrane helix</keyword>
<name>A0A841L5M0_9SPHN</name>
<comment type="subunit">
    <text evidence="9">Type II secretion is composed of four main components: the outer membrane complex, the inner membrane complex, the cytoplasmic secretion ATPase and the periplasm-spanning pseudopilus.</text>
</comment>
<comment type="caution">
    <text evidence="11">The sequence shown here is derived from an EMBL/GenBank/DDBJ whole genome shotgun (WGS) entry which is preliminary data.</text>
</comment>
<evidence type="ECO:0000256" key="8">
    <source>
        <dbReference type="ARBA" id="ARBA00023136"/>
    </source>
</evidence>
<dbReference type="InterPro" id="IPR003413">
    <property type="entry name" value="T2SS_GspI_C"/>
</dbReference>
<keyword evidence="12" id="KW-1185">Reference proteome</keyword>
<dbReference type="NCBIfam" id="TIGR01707">
    <property type="entry name" value="gspI"/>
    <property type="match status" value="1"/>
</dbReference>
<dbReference type="Proteomes" id="UP000538147">
    <property type="component" value="Unassembled WGS sequence"/>
</dbReference>
<dbReference type="GO" id="GO:0015627">
    <property type="term" value="C:type II protein secretion system complex"/>
    <property type="evidence" value="ECO:0007669"/>
    <property type="project" value="UniProtKB-UniRule"/>
</dbReference>
<evidence type="ECO:0000256" key="2">
    <source>
        <dbReference type="ARBA" id="ARBA00008358"/>
    </source>
</evidence>
<evidence type="ECO:0000256" key="4">
    <source>
        <dbReference type="ARBA" id="ARBA00022481"/>
    </source>
</evidence>
<dbReference type="InterPro" id="IPR010052">
    <property type="entry name" value="T2SS_protein-GspI"/>
</dbReference>
<evidence type="ECO:0000256" key="5">
    <source>
        <dbReference type="ARBA" id="ARBA00022519"/>
    </source>
</evidence>
<protein>
    <recommendedName>
        <fullName evidence="9">Type II secretion system protein I</fullName>
        <shortName evidence="9">T2SS minor pseudopilin I</shortName>
    </recommendedName>
</protein>
<dbReference type="InterPro" id="IPR012902">
    <property type="entry name" value="N_methyl_site"/>
</dbReference>
<dbReference type="Pfam" id="PF07963">
    <property type="entry name" value="N_methyl"/>
    <property type="match status" value="1"/>
</dbReference>
<dbReference type="SUPFAM" id="SSF54523">
    <property type="entry name" value="Pili subunits"/>
    <property type="match status" value="1"/>
</dbReference>
<comment type="function">
    <text evidence="9">Component of the type II secretion system required for the energy-dependent secretion of extracellular factors such as proteases and toxins from the periplasm.</text>
</comment>
<accession>A0A841L5M0</accession>
<dbReference type="AlphaFoldDB" id="A0A841L5M0"/>
<dbReference type="GO" id="GO:0015628">
    <property type="term" value="P:protein secretion by the type II secretion system"/>
    <property type="evidence" value="ECO:0007669"/>
    <property type="project" value="UniProtKB-UniRule"/>
</dbReference>
<evidence type="ECO:0000259" key="10">
    <source>
        <dbReference type="Pfam" id="PF02501"/>
    </source>
</evidence>
<dbReference type="Gene3D" id="3.30.1300.30">
    <property type="entry name" value="GSPII I/J protein-like"/>
    <property type="match status" value="1"/>
</dbReference>
<evidence type="ECO:0000256" key="1">
    <source>
        <dbReference type="ARBA" id="ARBA00004377"/>
    </source>
</evidence>
<reference evidence="11 12" key="1">
    <citation type="submission" date="2020-08" db="EMBL/GenBank/DDBJ databases">
        <title>Genomic Encyclopedia of Type Strains, Phase IV (KMG-IV): sequencing the most valuable type-strain genomes for metagenomic binning, comparative biology and taxonomic classification.</title>
        <authorList>
            <person name="Goeker M."/>
        </authorList>
    </citation>
    <scope>NUCLEOTIDE SEQUENCE [LARGE SCALE GENOMIC DNA]</scope>
    <source>
        <strain evidence="11 12">DSM 102189</strain>
    </source>
</reference>
<dbReference type="PANTHER" id="PTHR38779:SF2">
    <property type="entry name" value="TYPE II SECRETION SYSTEM PROTEIN I-RELATED"/>
    <property type="match status" value="1"/>
</dbReference>
<evidence type="ECO:0000313" key="11">
    <source>
        <dbReference type="EMBL" id="MBB6227556.1"/>
    </source>
</evidence>
<dbReference type="NCBIfam" id="TIGR02532">
    <property type="entry name" value="IV_pilin_GFxxxE"/>
    <property type="match status" value="1"/>
</dbReference>
<keyword evidence="3" id="KW-1003">Cell membrane</keyword>
<dbReference type="Pfam" id="PF02501">
    <property type="entry name" value="T2SSI"/>
    <property type="match status" value="1"/>
</dbReference>
<sequence length="121" mass="12561">MSNKPANGFTLLEVMVALAVFSLAALALLRLQGASLATTARLDEKLGAAIVVANLAIEARLALPAPAFGATAGSVQEGGRPWGWQQQVIRTPDPSFQRIEIAVSGADGSVLARQTVVRPAQ</sequence>
<feature type="domain" description="Type II secretion system protein GspI C-terminal" evidence="10">
    <location>
        <begin position="42"/>
        <end position="117"/>
    </location>
</feature>
<evidence type="ECO:0000313" key="12">
    <source>
        <dbReference type="Proteomes" id="UP000538147"/>
    </source>
</evidence>
<comment type="subcellular location">
    <subcellularLocation>
        <location evidence="1 9">Cell inner membrane</location>
        <topology evidence="1 9">Single-pass membrane protein</topology>
    </subcellularLocation>
</comment>
<dbReference type="InterPro" id="IPR045584">
    <property type="entry name" value="Pilin-like"/>
</dbReference>
<keyword evidence="5 9" id="KW-0997">Cell inner membrane</keyword>
<keyword evidence="8" id="KW-0472">Membrane</keyword>
<comment type="PTM">
    <text evidence="9">Cleaved by prepilin peptidase.</text>
</comment>
<proteinExistence type="inferred from homology"/>
<dbReference type="EMBL" id="JACIIV010000011">
    <property type="protein sequence ID" value="MBB6227556.1"/>
    <property type="molecule type" value="Genomic_DNA"/>
</dbReference>
<keyword evidence="6" id="KW-0812">Transmembrane</keyword>
<dbReference type="RefSeq" id="WP_184198346.1">
    <property type="nucleotide sequence ID" value="NZ_JACIIV010000011.1"/>
</dbReference>
<organism evidence="11 12">
    <name type="scientific">Polymorphobacter multimanifer</name>
    <dbReference type="NCBI Taxonomy" id="1070431"/>
    <lineage>
        <taxon>Bacteria</taxon>
        <taxon>Pseudomonadati</taxon>
        <taxon>Pseudomonadota</taxon>
        <taxon>Alphaproteobacteria</taxon>
        <taxon>Sphingomonadales</taxon>
        <taxon>Sphingosinicellaceae</taxon>
        <taxon>Polymorphobacter</taxon>
    </lineage>
</organism>
<keyword evidence="4 9" id="KW-0488">Methylation</keyword>
<dbReference type="GO" id="GO:0005886">
    <property type="term" value="C:plasma membrane"/>
    <property type="evidence" value="ECO:0007669"/>
    <property type="project" value="UniProtKB-SubCell"/>
</dbReference>